<evidence type="ECO:0000256" key="1">
    <source>
        <dbReference type="SAM" id="MobiDB-lite"/>
    </source>
</evidence>
<evidence type="ECO:0000313" key="3">
    <source>
        <dbReference type="Proteomes" id="UP000499080"/>
    </source>
</evidence>
<gene>
    <name evidence="2" type="ORF">AVEN_77280_1</name>
</gene>
<dbReference type="Proteomes" id="UP000499080">
    <property type="component" value="Unassembled WGS sequence"/>
</dbReference>
<sequence>MVDRTDRILRSKSQWPSPATTRLGNSRRRGVPSSVGKSNYTITISTRKAKPSVRIRRLLIYLLMMPQEIYPLQCSHDKTSGKFLQITTYLGDDLRKYLGNAVNLSDLNRREICCRRMKTLAQFVDGLSSSKEMELVGIEIFF</sequence>
<keyword evidence="3" id="KW-1185">Reference proteome</keyword>
<comment type="caution">
    <text evidence="2">The sequence shown here is derived from an EMBL/GenBank/DDBJ whole genome shotgun (WGS) entry which is preliminary data.</text>
</comment>
<protein>
    <submittedName>
        <fullName evidence="2">Uncharacterized protein</fullName>
    </submittedName>
</protein>
<dbReference type="EMBL" id="BGPR01001660">
    <property type="protein sequence ID" value="GBM58977.1"/>
    <property type="molecule type" value="Genomic_DNA"/>
</dbReference>
<proteinExistence type="predicted"/>
<feature type="region of interest" description="Disordered" evidence="1">
    <location>
        <begin position="1"/>
        <end position="35"/>
    </location>
</feature>
<evidence type="ECO:0000313" key="2">
    <source>
        <dbReference type="EMBL" id="GBM58977.1"/>
    </source>
</evidence>
<dbReference type="AlphaFoldDB" id="A0A4Y2H0K8"/>
<feature type="compositionally biased region" description="Polar residues" evidence="1">
    <location>
        <begin position="11"/>
        <end position="24"/>
    </location>
</feature>
<name>A0A4Y2H0K8_ARAVE</name>
<organism evidence="2 3">
    <name type="scientific">Araneus ventricosus</name>
    <name type="common">Orbweaver spider</name>
    <name type="synonym">Epeira ventricosa</name>
    <dbReference type="NCBI Taxonomy" id="182803"/>
    <lineage>
        <taxon>Eukaryota</taxon>
        <taxon>Metazoa</taxon>
        <taxon>Ecdysozoa</taxon>
        <taxon>Arthropoda</taxon>
        <taxon>Chelicerata</taxon>
        <taxon>Arachnida</taxon>
        <taxon>Araneae</taxon>
        <taxon>Araneomorphae</taxon>
        <taxon>Entelegynae</taxon>
        <taxon>Araneoidea</taxon>
        <taxon>Araneidae</taxon>
        <taxon>Araneus</taxon>
    </lineage>
</organism>
<reference evidence="2 3" key="1">
    <citation type="journal article" date="2019" name="Sci. Rep.">
        <title>Orb-weaving spider Araneus ventricosus genome elucidates the spidroin gene catalogue.</title>
        <authorList>
            <person name="Kono N."/>
            <person name="Nakamura H."/>
            <person name="Ohtoshi R."/>
            <person name="Moran D.A.P."/>
            <person name="Shinohara A."/>
            <person name="Yoshida Y."/>
            <person name="Fujiwara M."/>
            <person name="Mori M."/>
            <person name="Tomita M."/>
            <person name="Arakawa K."/>
        </authorList>
    </citation>
    <scope>NUCLEOTIDE SEQUENCE [LARGE SCALE GENOMIC DNA]</scope>
</reference>
<accession>A0A4Y2H0K8</accession>